<dbReference type="AlphaFoldDB" id="A0AAD6LNW3"/>
<accession>A0AAD6LNW3</accession>
<evidence type="ECO:0000313" key="1">
    <source>
        <dbReference type="EMBL" id="KAJ6970564.1"/>
    </source>
</evidence>
<evidence type="ECO:0000313" key="2">
    <source>
        <dbReference type="Proteomes" id="UP001164929"/>
    </source>
</evidence>
<dbReference type="EMBL" id="JAQIZT010000015">
    <property type="protein sequence ID" value="KAJ6970564.1"/>
    <property type="molecule type" value="Genomic_DNA"/>
</dbReference>
<keyword evidence="2" id="KW-1185">Reference proteome</keyword>
<protein>
    <submittedName>
        <fullName evidence="1">Uncharacterized protein</fullName>
    </submittedName>
</protein>
<proteinExistence type="predicted"/>
<dbReference type="Proteomes" id="UP001164929">
    <property type="component" value="Chromosome 15"/>
</dbReference>
<sequence>MSLFWIYGTVNKASIKARVQLV</sequence>
<organism evidence="1 2">
    <name type="scientific">Populus alba x Populus x berolinensis</name>
    <dbReference type="NCBI Taxonomy" id="444605"/>
    <lineage>
        <taxon>Eukaryota</taxon>
        <taxon>Viridiplantae</taxon>
        <taxon>Streptophyta</taxon>
        <taxon>Embryophyta</taxon>
        <taxon>Tracheophyta</taxon>
        <taxon>Spermatophyta</taxon>
        <taxon>Magnoliopsida</taxon>
        <taxon>eudicotyledons</taxon>
        <taxon>Gunneridae</taxon>
        <taxon>Pentapetalae</taxon>
        <taxon>rosids</taxon>
        <taxon>fabids</taxon>
        <taxon>Malpighiales</taxon>
        <taxon>Salicaceae</taxon>
        <taxon>Saliceae</taxon>
        <taxon>Populus</taxon>
    </lineage>
</organism>
<comment type="caution">
    <text evidence="1">The sequence shown here is derived from an EMBL/GenBank/DDBJ whole genome shotgun (WGS) entry which is preliminary data.</text>
</comment>
<reference evidence="1" key="1">
    <citation type="journal article" date="2023" name="Mol. Ecol. Resour.">
        <title>Chromosome-level genome assembly of a triploid poplar Populus alba 'Berolinensis'.</title>
        <authorList>
            <person name="Chen S."/>
            <person name="Yu Y."/>
            <person name="Wang X."/>
            <person name="Wang S."/>
            <person name="Zhang T."/>
            <person name="Zhou Y."/>
            <person name="He R."/>
            <person name="Meng N."/>
            <person name="Wang Y."/>
            <person name="Liu W."/>
            <person name="Liu Z."/>
            <person name="Liu J."/>
            <person name="Guo Q."/>
            <person name="Huang H."/>
            <person name="Sederoff R.R."/>
            <person name="Wang G."/>
            <person name="Qu G."/>
            <person name="Chen S."/>
        </authorList>
    </citation>
    <scope>NUCLEOTIDE SEQUENCE</scope>
    <source>
        <strain evidence="1">SC-2020</strain>
    </source>
</reference>
<name>A0AAD6LNW3_9ROSI</name>
<gene>
    <name evidence="1" type="ORF">NC653_034990</name>
</gene>